<keyword evidence="2 6" id="KW-0479">Metal-binding</keyword>
<comment type="caution">
    <text evidence="7">The sequence shown here is derived from an EMBL/GenBank/DDBJ whole genome shotgun (WGS) entry which is preliminary data.</text>
</comment>
<gene>
    <name evidence="7" type="ORF">A3A97_04950</name>
</gene>
<protein>
    <recommendedName>
        <fullName evidence="6">Ferredoxin</fullName>
    </recommendedName>
</protein>
<evidence type="ECO:0000256" key="3">
    <source>
        <dbReference type="ARBA" id="ARBA00022982"/>
    </source>
</evidence>
<evidence type="ECO:0000313" key="7">
    <source>
        <dbReference type="EMBL" id="OHA52224.1"/>
    </source>
</evidence>
<dbReference type="Pfam" id="PF13370">
    <property type="entry name" value="Fer4_13"/>
    <property type="match status" value="1"/>
</dbReference>
<dbReference type="GO" id="GO:0005506">
    <property type="term" value="F:iron ion binding"/>
    <property type="evidence" value="ECO:0007669"/>
    <property type="project" value="UniProtKB-UniRule"/>
</dbReference>
<dbReference type="EMBL" id="MHSW01000012">
    <property type="protein sequence ID" value="OHA52224.1"/>
    <property type="molecule type" value="Genomic_DNA"/>
</dbReference>
<dbReference type="Proteomes" id="UP000176951">
    <property type="component" value="Unassembled WGS sequence"/>
</dbReference>
<evidence type="ECO:0000256" key="5">
    <source>
        <dbReference type="ARBA" id="ARBA00023014"/>
    </source>
</evidence>
<evidence type="ECO:0000313" key="8">
    <source>
        <dbReference type="Proteomes" id="UP000176951"/>
    </source>
</evidence>
<reference evidence="7 8" key="1">
    <citation type="journal article" date="2016" name="Nat. Commun.">
        <title>Thousands of microbial genomes shed light on interconnected biogeochemical processes in an aquifer system.</title>
        <authorList>
            <person name="Anantharaman K."/>
            <person name="Brown C.T."/>
            <person name="Hug L.A."/>
            <person name="Sharon I."/>
            <person name="Castelle C.J."/>
            <person name="Probst A.J."/>
            <person name="Thomas B.C."/>
            <person name="Singh A."/>
            <person name="Wilkins M.J."/>
            <person name="Karaoz U."/>
            <person name="Brodie E.L."/>
            <person name="Williams K.H."/>
            <person name="Hubbard S.S."/>
            <person name="Banfield J.F."/>
        </authorList>
    </citation>
    <scope>NUCLEOTIDE SEQUENCE [LARGE SCALE GENOMIC DNA]</scope>
</reference>
<keyword evidence="5 6" id="KW-0411">Iron-sulfur</keyword>
<dbReference type="GO" id="GO:0051536">
    <property type="term" value="F:iron-sulfur cluster binding"/>
    <property type="evidence" value="ECO:0007669"/>
    <property type="project" value="UniProtKB-KW"/>
</dbReference>
<organism evidence="7 8">
    <name type="scientific">Candidatus Terrybacteria bacterium RIFCSPLOWO2_01_FULL_40_23</name>
    <dbReference type="NCBI Taxonomy" id="1802366"/>
    <lineage>
        <taxon>Bacteria</taxon>
        <taxon>Candidatus Terryibacteriota</taxon>
    </lineage>
</organism>
<evidence type="ECO:0000256" key="1">
    <source>
        <dbReference type="ARBA" id="ARBA00022448"/>
    </source>
</evidence>
<dbReference type="InterPro" id="IPR051269">
    <property type="entry name" value="Fe-S_cluster_ET"/>
</dbReference>
<dbReference type="PANTHER" id="PTHR36923">
    <property type="entry name" value="FERREDOXIN"/>
    <property type="match status" value="1"/>
</dbReference>
<sequence>MAEQKKKIGRIEVDRELCIGAATCIALAGDVFELDGENKAVVTNSKGADDATILMAAQSCPTKAIKVFDEEGNQIYP</sequence>
<dbReference type="PRINTS" id="PR00352">
    <property type="entry name" value="3FE4SFRDOXIN"/>
</dbReference>
<dbReference type="GO" id="GO:0009055">
    <property type="term" value="F:electron transfer activity"/>
    <property type="evidence" value="ECO:0007669"/>
    <property type="project" value="UniProtKB-UniRule"/>
</dbReference>
<evidence type="ECO:0000256" key="6">
    <source>
        <dbReference type="RuleBase" id="RU368020"/>
    </source>
</evidence>
<keyword evidence="1 6" id="KW-0813">Transport</keyword>
<keyword evidence="3 6" id="KW-0249">Electron transport</keyword>
<dbReference type="InterPro" id="IPR001080">
    <property type="entry name" value="3Fe4S_ferredoxin"/>
</dbReference>
<evidence type="ECO:0000256" key="2">
    <source>
        <dbReference type="ARBA" id="ARBA00022723"/>
    </source>
</evidence>
<dbReference type="PANTHER" id="PTHR36923:SF3">
    <property type="entry name" value="FERREDOXIN"/>
    <property type="match status" value="1"/>
</dbReference>
<dbReference type="SUPFAM" id="SSF54862">
    <property type="entry name" value="4Fe-4S ferredoxins"/>
    <property type="match status" value="1"/>
</dbReference>
<dbReference type="Gene3D" id="3.30.70.20">
    <property type="match status" value="1"/>
</dbReference>
<evidence type="ECO:0000256" key="4">
    <source>
        <dbReference type="ARBA" id="ARBA00023004"/>
    </source>
</evidence>
<dbReference type="AlphaFoldDB" id="A0A1G2PV73"/>
<keyword evidence="4 6" id="KW-0408">Iron</keyword>
<name>A0A1G2PV73_9BACT</name>
<accession>A0A1G2PV73</accession>
<proteinExistence type="predicted"/>
<comment type="function">
    <text evidence="6">Ferredoxins are iron-sulfur proteins that transfer electrons in a wide variety of metabolic reactions.</text>
</comment>